<reference evidence="3" key="1">
    <citation type="submission" date="2016-10" db="EMBL/GenBank/DDBJ databases">
        <authorList>
            <person name="Varghese N."/>
            <person name="Submissions S."/>
        </authorList>
    </citation>
    <scope>NUCLEOTIDE SEQUENCE [LARGE SCALE GENOMIC DNA]</scope>
    <source>
        <strain evidence="3">DSM 46732</strain>
    </source>
</reference>
<feature type="domain" description="BetI-type transcriptional repressor C-terminal" evidence="1">
    <location>
        <begin position="67"/>
        <end position="178"/>
    </location>
</feature>
<dbReference type="STRING" id="405564.SAMN04487905_107178"/>
<dbReference type="InterPro" id="IPR039538">
    <property type="entry name" value="BetI_C"/>
</dbReference>
<name>A0A1H0UWA0_9ACTN</name>
<dbReference type="AlphaFoldDB" id="A0A1H0UWA0"/>
<dbReference type="InterPro" id="IPR036271">
    <property type="entry name" value="Tet_transcr_reg_TetR-rel_C_sf"/>
</dbReference>
<dbReference type="Gene3D" id="1.10.357.10">
    <property type="entry name" value="Tetracycline Repressor, domain 2"/>
    <property type="match status" value="1"/>
</dbReference>
<evidence type="ECO:0000313" key="2">
    <source>
        <dbReference type="EMBL" id="SDP70076.1"/>
    </source>
</evidence>
<dbReference type="EMBL" id="FNJR01000007">
    <property type="protein sequence ID" value="SDP70076.1"/>
    <property type="molecule type" value="Genomic_DNA"/>
</dbReference>
<protein>
    <submittedName>
        <fullName evidence="2">Transcriptional regulator, TetR family</fullName>
    </submittedName>
</protein>
<sequence>MRGVAREAELSMGSVRYFFSTQDELRRFAMRELIDKIGRRITAGAELRIADAREGRVVDAREGRVVEAALALLLELLPLDEERRNEACVYQAFVAEAANDSVIAELRQEADDGVRQQCRHTLESLAEFGHVAASRAIDIEIERLHALLDGLTAHLLARPADTPFARVEELLLTHLYDLGKPGYRGGHQ</sequence>
<evidence type="ECO:0000313" key="3">
    <source>
        <dbReference type="Proteomes" id="UP000199497"/>
    </source>
</evidence>
<dbReference type="Proteomes" id="UP000199497">
    <property type="component" value="Unassembled WGS sequence"/>
</dbReference>
<proteinExistence type="predicted"/>
<evidence type="ECO:0000259" key="1">
    <source>
        <dbReference type="Pfam" id="PF13977"/>
    </source>
</evidence>
<organism evidence="2 3">
    <name type="scientific">Actinopolyspora xinjiangensis</name>
    <dbReference type="NCBI Taxonomy" id="405564"/>
    <lineage>
        <taxon>Bacteria</taxon>
        <taxon>Bacillati</taxon>
        <taxon>Actinomycetota</taxon>
        <taxon>Actinomycetes</taxon>
        <taxon>Actinopolysporales</taxon>
        <taxon>Actinopolysporaceae</taxon>
        <taxon>Actinopolyspora</taxon>
    </lineage>
</organism>
<accession>A0A1H0UWA0</accession>
<keyword evidence="3" id="KW-1185">Reference proteome</keyword>
<dbReference type="Pfam" id="PF13977">
    <property type="entry name" value="TetR_C_6"/>
    <property type="match status" value="1"/>
</dbReference>
<gene>
    <name evidence="2" type="ORF">SAMN04487905_107178</name>
</gene>
<dbReference type="SUPFAM" id="SSF48498">
    <property type="entry name" value="Tetracyclin repressor-like, C-terminal domain"/>
    <property type="match status" value="1"/>
</dbReference>